<evidence type="ECO:0000313" key="1">
    <source>
        <dbReference type="EMBL" id="KAL3514182.1"/>
    </source>
</evidence>
<comment type="caution">
    <text evidence="1">The sequence shown here is derived from an EMBL/GenBank/DDBJ whole genome shotgun (WGS) entry which is preliminary data.</text>
</comment>
<sequence length="383" mass="43910">FKCVSKSWNRHLSESFFRDAYISSRKESQVPPPVLGFLREFPLIRTRTRARLAQESRNNVSSELGGISFLPYKNKSSAEQEDHPVIKLNFAKNFGSYRCYTKASPGFLPDDHINDSCSLLSNYQNINYTVRHLPASPGFLSNEYCDNDFTGCGKVSKLVAADKFRLDPYLLSTTVGGTFFWYTDYYDDGFVAYDQDRSNDRLQLIKLPEIWCSGYYLGKFSPSLCQSSNNFLQCAVLNYESFLDFRVCTLPKLLSGYGYDEVIKSGEWIPTYTVNFGMLDATLKDLGLENWARHEYLVLPMDFHPSNPLLLVVKVSNKFFLCDIETPQLLDLISDKGIFSITVPYVLPHWPPSPIPKMKSLDQRFRSVKCLAKEESFLIRKDI</sequence>
<gene>
    <name evidence="1" type="ORF">ACH5RR_026899</name>
</gene>
<evidence type="ECO:0008006" key="3">
    <source>
        <dbReference type="Google" id="ProtNLM"/>
    </source>
</evidence>
<reference evidence="1 2" key="1">
    <citation type="submission" date="2024-11" db="EMBL/GenBank/DDBJ databases">
        <title>A near-complete genome assembly of Cinchona calisaya.</title>
        <authorList>
            <person name="Lian D.C."/>
            <person name="Zhao X.W."/>
            <person name="Wei L."/>
        </authorList>
    </citation>
    <scope>NUCLEOTIDE SEQUENCE [LARGE SCALE GENOMIC DNA]</scope>
    <source>
        <tissue evidence="1">Nenye</tissue>
    </source>
</reference>
<accession>A0ABD2Z3W7</accession>
<protein>
    <recommendedName>
        <fullName evidence="3">F-box protein</fullName>
    </recommendedName>
</protein>
<feature type="non-terminal residue" evidence="1">
    <location>
        <position position="1"/>
    </location>
</feature>
<dbReference type="Proteomes" id="UP001630127">
    <property type="component" value="Unassembled WGS sequence"/>
</dbReference>
<proteinExistence type="predicted"/>
<keyword evidence="2" id="KW-1185">Reference proteome</keyword>
<organism evidence="1 2">
    <name type="scientific">Cinchona calisaya</name>
    <dbReference type="NCBI Taxonomy" id="153742"/>
    <lineage>
        <taxon>Eukaryota</taxon>
        <taxon>Viridiplantae</taxon>
        <taxon>Streptophyta</taxon>
        <taxon>Embryophyta</taxon>
        <taxon>Tracheophyta</taxon>
        <taxon>Spermatophyta</taxon>
        <taxon>Magnoliopsida</taxon>
        <taxon>eudicotyledons</taxon>
        <taxon>Gunneridae</taxon>
        <taxon>Pentapetalae</taxon>
        <taxon>asterids</taxon>
        <taxon>lamiids</taxon>
        <taxon>Gentianales</taxon>
        <taxon>Rubiaceae</taxon>
        <taxon>Cinchonoideae</taxon>
        <taxon>Cinchoneae</taxon>
        <taxon>Cinchona</taxon>
    </lineage>
</organism>
<evidence type="ECO:0000313" key="2">
    <source>
        <dbReference type="Proteomes" id="UP001630127"/>
    </source>
</evidence>
<dbReference type="AlphaFoldDB" id="A0ABD2Z3W7"/>
<dbReference type="EMBL" id="JBJUIK010000011">
    <property type="protein sequence ID" value="KAL3514182.1"/>
    <property type="molecule type" value="Genomic_DNA"/>
</dbReference>
<name>A0ABD2Z3W7_9GENT</name>